<gene>
    <name evidence="13" type="primary">NAA40</name>
    <name evidence="13" type="ORF">Bhyg_16627</name>
</gene>
<dbReference type="OrthoDB" id="424551at2759"/>
<evidence type="ECO:0000256" key="9">
    <source>
        <dbReference type="ARBA" id="ARBA00023315"/>
    </source>
</evidence>
<evidence type="ECO:0000256" key="2">
    <source>
        <dbReference type="ARBA" id="ARBA00004496"/>
    </source>
</evidence>
<comment type="catalytic activity">
    <reaction evidence="11">
        <text>N-terminal L-seryl-[histone H4] + acetyl-CoA = N-terminal N(alpha)-acetyl-L-seryl-[histone H4] + CoA + H(+)</text>
        <dbReference type="Rhea" id="RHEA:50596"/>
        <dbReference type="Rhea" id="RHEA-COMP:12740"/>
        <dbReference type="Rhea" id="RHEA-COMP:12743"/>
        <dbReference type="ChEBI" id="CHEBI:15378"/>
        <dbReference type="ChEBI" id="CHEBI:57287"/>
        <dbReference type="ChEBI" id="CHEBI:57288"/>
        <dbReference type="ChEBI" id="CHEBI:64738"/>
        <dbReference type="ChEBI" id="CHEBI:83690"/>
        <dbReference type="EC" id="2.3.1.257"/>
    </reaction>
</comment>
<evidence type="ECO:0000256" key="3">
    <source>
        <dbReference type="ARBA" id="ARBA00008870"/>
    </source>
</evidence>
<dbReference type="GO" id="GO:0043998">
    <property type="term" value="F:histone H2A acetyltransferase activity"/>
    <property type="evidence" value="ECO:0007669"/>
    <property type="project" value="InterPro"/>
</dbReference>
<evidence type="ECO:0000256" key="4">
    <source>
        <dbReference type="ARBA" id="ARBA00012950"/>
    </source>
</evidence>
<evidence type="ECO:0000256" key="10">
    <source>
        <dbReference type="ARBA" id="ARBA00047821"/>
    </source>
</evidence>
<evidence type="ECO:0000256" key="6">
    <source>
        <dbReference type="ARBA" id="ARBA00022490"/>
    </source>
</evidence>
<keyword evidence="7" id="KW-0808">Transferase</keyword>
<evidence type="ECO:0000313" key="14">
    <source>
        <dbReference type="Proteomes" id="UP001151699"/>
    </source>
</evidence>
<feature type="domain" description="N-acetyltransferase" evidence="12">
    <location>
        <begin position="51"/>
        <end position="200"/>
    </location>
</feature>
<dbReference type="EC" id="2.3.1.257" evidence="4"/>
<evidence type="ECO:0000256" key="8">
    <source>
        <dbReference type="ARBA" id="ARBA00023242"/>
    </source>
</evidence>
<dbReference type="Proteomes" id="UP001151699">
    <property type="component" value="Unassembled WGS sequence"/>
</dbReference>
<keyword evidence="14" id="KW-1185">Reference proteome</keyword>
<name>A0A9Q0MJY9_9DIPT</name>
<comment type="subcellular location">
    <subcellularLocation>
        <location evidence="2">Cytoplasm</location>
    </subcellularLocation>
    <subcellularLocation>
        <location evidence="1">Nucleus</location>
    </subcellularLocation>
</comment>
<dbReference type="PANTHER" id="PTHR20531:SF1">
    <property type="entry name" value="N-ALPHA-ACETYLTRANSFERASE 40"/>
    <property type="match status" value="1"/>
</dbReference>
<keyword evidence="8" id="KW-0539">Nucleus</keyword>
<dbReference type="PANTHER" id="PTHR20531">
    <property type="entry name" value="N-ALPHA-ACETYLTRANSFERASE 40"/>
    <property type="match status" value="1"/>
</dbReference>
<comment type="similarity">
    <text evidence="3">Belongs to the acetyltransferase family. NAA40 subfamily.</text>
</comment>
<reference evidence="13" key="1">
    <citation type="submission" date="2022-07" db="EMBL/GenBank/DDBJ databases">
        <authorList>
            <person name="Trinca V."/>
            <person name="Uliana J.V.C."/>
            <person name="Torres T.T."/>
            <person name="Ward R.J."/>
            <person name="Monesi N."/>
        </authorList>
    </citation>
    <scope>NUCLEOTIDE SEQUENCE</scope>
    <source>
        <strain evidence="13">HSMRA1968</strain>
        <tissue evidence="13">Whole embryos</tissue>
    </source>
</reference>
<dbReference type="GO" id="GO:1990189">
    <property type="term" value="F:protein N-terminal-serine acetyltransferase activity"/>
    <property type="evidence" value="ECO:0007669"/>
    <property type="project" value="UniProtKB-EC"/>
</dbReference>
<evidence type="ECO:0000313" key="13">
    <source>
        <dbReference type="EMBL" id="KAJ6632689.1"/>
    </source>
</evidence>
<dbReference type="GO" id="GO:0005737">
    <property type="term" value="C:cytoplasm"/>
    <property type="evidence" value="ECO:0007669"/>
    <property type="project" value="UniProtKB-SubCell"/>
</dbReference>
<keyword evidence="6" id="KW-0963">Cytoplasm</keyword>
<dbReference type="InterPro" id="IPR000182">
    <property type="entry name" value="GNAT_dom"/>
</dbReference>
<comment type="catalytic activity">
    <reaction evidence="10">
        <text>N-terminal L-seryl-[histone H2A] + acetyl-CoA = N-terminal N(alpha)-acetyl-L-seryl-[histone H2A] + CoA + H(+)</text>
        <dbReference type="Rhea" id="RHEA:50600"/>
        <dbReference type="Rhea" id="RHEA-COMP:12742"/>
        <dbReference type="Rhea" id="RHEA-COMP:12744"/>
        <dbReference type="ChEBI" id="CHEBI:15378"/>
        <dbReference type="ChEBI" id="CHEBI:57287"/>
        <dbReference type="ChEBI" id="CHEBI:57288"/>
        <dbReference type="ChEBI" id="CHEBI:64738"/>
        <dbReference type="ChEBI" id="CHEBI:83690"/>
        <dbReference type="EC" id="2.3.1.257"/>
    </reaction>
</comment>
<dbReference type="InterPro" id="IPR039949">
    <property type="entry name" value="NAA40"/>
</dbReference>
<sequence>MTGVEVNSVSSQHKAIERASKTKNPIEPFAEQFSKYTKDDCDVSVYCKWKADMDAKTLKWAMKLAERNVAPFYRTCGIGWQPKVKQSDLNKNWARYLVAVDKAKQPVAYTMFRFDMDYGCSVLYCYELQIDKTYQRKGLGRFFINALEQMAKHYNMEKLILTVLSNNEDGIKFFNSMGFITDDTSPSPPTDYAILSKTIDSL</sequence>
<comment type="caution">
    <text evidence="13">The sequence shown here is derived from an EMBL/GenBank/DDBJ whole genome shotgun (WGS) entry which is preliminary data.</text>
</comment>
<dbReference type="GO" id="GO:0010485">
    <property type="term" value="F:histone H4 acetyltransferase activity"/>
    <property type="evidence" value="ECO:0007669"/>
    <property type="project" value="InterPro"/>
</dbReference>
<accession>A0A9Q0MJY9</accession>
<protein>
    <recommendedName>
        <fullName evidence="5">N-alpha-acetyltransferase 40</fullName>
        <ecNumber evidence="4">2.3.1.257</ecNumber>
    </recommendedName>
</protein>
<proteinExistence type="inferred from homology"/>
<dbReference type="EMBL" id="WJQU01002600">
    <property type="protein sequence ID" value="KAJ6632689.1"/>
    <property type="molecule type" value="Genomic_DNA"/>
</dbReference>
<dbReference type="CDD" id="cd04301">
    <property type="entry name" value="NAT_SF"/>
    <property type="match status" value="1"/>
</dbReference>
<evidence type="ECO:0000259" key="12">
    <source>
        <dbReference type="PROSITE" id="PS51186"/>
    </source>
</evidence>
<organism evidence="13 14">
    <name type="scientific">Pseudolycoriella hygida</name>
    <dbReference type="NCBI Taxonomy" id="35572"/>
    <lineage>
        <taxon>Eukaryota</taxon>
        <taxon>Metazoa</taxon>
        <taxon>Ecdysozoa</taxon>
        <taxon>Arthropoda</taxon>
        <taxon>Hexapoda</taxon>
        <taxon>Insecta</taxon>
        <taxon>Pterygota</taxon>
        <taxon>Neoptera</taxon>
        <taxon>Endopterygota</taxon>
        <taxon>Diptera</taxon>
        <taxon>Nematocera</taxon>
        <taxon>Sciaroidea</taxon>
        <taxon>Sciaridae</taxon>
        <taxon>Pseudolycoriella</taxon>
    </lineage>
</organism>
<evidence type="ECO:0000256" key="1">
    <source>
        <dbReference type="ARBA" id="ARBA00004123"/>
    </source>
</evidence>
<evidence type="ECO:0000256" key="5">
    <source>
        <dbReference type="ARBA" id="ARBA00015043"/>
    </source>
</evidence>
<evidence type="ECO:0000256" key="7">
    <source>
        <dbReference type="ARBA" id="ARBA00022679"/>
    </source>
</evidence>
<evidence type="ECO:0000256" key="11">
    <source>
        <dbReference type="ARBA" id="ARBA00049524"/>
    </source>
</evidence>
<dbReference type="InterPro" id="IPR016181">
    <property type="entry name" value="Acyl_CoA_acyltransferase"/>
</dbReference>
<dbReference type="AlphaFoldDB" id="A0A9Q0MJY9"/>
<dbReference type="GO" id="GO:0005634">
    <property type="term" value="C:nucleus"/>
    <property type="evidence" value="ECO:0007669"/>
    <property type="project" value="UniProtKB-SubCell"/>
</dbReference>
<dbReference type="Pfam" id="PF00583">
    <property type="entry name" value="Acetyltransf_1"/>
    <property type="match status" value="1"/>
</dbReference>
<dbReference type="SUPFAM" id="SSF55729">
    <property type="entry name" value="Acyl-CoA N-acyltransferases (Nat)"/>
    <property type="match status" value="1"/>
</dbReference>
<dbReference type="Gene3D" id="3.40.630.30">
    <property type="match status" value="1"/>
</dbReference>
<keyword evidence="9" id="KW-0012">Acyltransferase</keyword>
<dbReference type="PROSITE" id="PS51186">
    <property type="entry name" value="GNAT"/>
    <property type="match status" value="1"/>
</dbReference>